<proteinExistence type="predicted"/>
<sequence>MEDYCISDIQERLFFIKEKSQRDKMNTICLFATSKNCFAFSTVKEIIEEIGDTDIIENVANGNFELLLKEIFSKRLWSEGIQNTPSSPTPSPSLT</sequence>
<dbReference type="AlphaFoldDB" id="A0A6C0IZZ4"/>
<accession>A0A6C0IZZ4</accession>
<protein>
    <submittedName>
        <fullName evidence="1">Uncharacterized protein</fullName>
    </submittedName>
</protein>
<name>A0A6C0IZZ4_9ZZZZ</name>
<evidence type="ECO:0000313" key="1">
    <source>
        <dbReference type="EMBL" id="QHT98015.1"/>
    </source>
</evidence>
<organism evidence="1">
    <name type="scientific">viral metagenome</name>
    <dbReference type="NCBI Taxonomy" id="1070528"/>
    <lineage>
        <taxon>unclassified sequences</taxon>
        <taxon>metagenomes</taxon>
        <taxon>organismal metagenomes</taxon>
    </lineage>
</organism>
<reference evidence="1" key="1">
    <citation type="journal article" date="2020" name="Nature">
        <title>Giant virus diversity and host interactions through global metagenomics.</title>
        <authorList>
            <person name="Schulz F."/>
            <person name="Roux S."/>
            <person name="Paez-Espino D."/>
            <person name="Jungbluth S."/>
            <person name="Walsh D.A."/>
            <person name="Denef V.J."/>
            <person name="McMahon K.D."/>
            <person name="Konstantinidis K.T."/>
            <person name="Eloe-Fadrosh E.A."/>
            <person name="Kyrpides N.C."/>
            <person name="Woyke T."/>
        </authorList>
    </citation>
    <scope>NUCLEOTIDE SEQUENCE</scope>
    <source>
        <strain evidence="1">GVMAG-M-3300025626-8</strain>
    </source>
</reference>
<dbReference type="EMBL" id="MN740286">
    <property type="protein sequence ID" value="QHT98015.1"/>
    <property type="molecule type" value="Genomic_DNA"/>
</dbReference>